<name>A0A5C3QNZ9_9AGAR</name>
<evidence type="ECO:0000313" key="1">
    <source>
        <dbReference type="EMBL" id="TFL02019.1"/>
    </source>
</evidence>
<dbReference type="OrthoDB" id="2884925at2759"/>
<dbReference type="Proteomes" id="UP000305067">
    <property type="component" value="Unassembled WGS sequence"/>
</dbReference>
<sequence length="237" mass="26875">MDYPPKRSAGFSPIATIPIELLEKILVLAIRGDYFRYEHPPGDDMLDPTDWERLPTWPEHVQLSAVCKPWRQAALECAAFWTSVPFLHLMDCPRFSHMLDRCNSAPLSLKMRKSCRVPPKKEIHRTPILFPPSRIRDIVFGGTAQVQELYLVNLICTESPNLEVIALHPHGGYGDVKIDSSPSCFAHPEASRVHHPLANRRCSSPIVPKSCHPSPHLVISSDFRQRYVGCPRFLPKT</sequence>
<gene>
    <name evidence="1" type="ORF">BDV98DRAFT_47731</name>
</gene>
<keyword evidence="2" id="KW-1185">Reference proteome</keyword>
<reference evidence="1 2" key="1">
    <citation type="journal article" date="2019" name="Nat. Ecol. Evol.">
        <title>Megaphylogeny resolves global patterns of mushroom evolution.</title>
        <authorList>
            <person name="Varga T."/>
            <person name="Krizsan K."/>
            <person name="Foldi C."/>
            <person name="Dima B."/>
            <person name="Sanchez-Garcia M."/>
            <person name="Sanchez-Ramirez S."/>
            <person name="Szollosi G.J."/>
            <person name="Szarkandi J.G."/>
            <person name="Papp V."/>
            <person name="Albert L."/>
            <person name="Andreopoulos W."/>
            <person name="Angelini C."/>
            <person name="Antonin V."/>
            <person name="Barry K.W."/>
            <person name="Bougher N.L."/>
            <person name="Buchanan P."/>
            <person name="Buyck B."/>
            <person name="Bense V."/>
            <person name="Catcheside P."/>
            <person name="Chovatia M."/>
            <person name="Cooper J."/>
            <person name="Damon W."/>
            <person name="Desjardin D."/>
            <person name="Finy P."/>
            <person name="Geml J."/>
            <person name="Haridas S."/>
            <person name="Hughes K."/>
            <person name="Justo A."/>
            <person name="Karasinski D."/>
            <person name="Kautmanova I."/>
            <person name="Kiss B."/>
            <person name="Kocsube S."/>
            <person name="Kotiranta H."/>
            <person name="LaButti K.M."/>
            <person name="Lechner B.E."/>
            <person name="Liimatainen K."/>
            <person name="Lipzen A."/>
            <person name="Lukacs Z."/>
            <person name="Mihaltcheva S."/>
            <person name="Morgado L.N."/>
            <person name="Niskanen T."/>
            <person name="Noordeloos M.E."/>
            <person name="Ohm R.A."/>
            <person name="Ortiz-Santana B."/>
            <person name="Ovrebo C."/>
            <person name="Racz N."/>
            <person name="Riley R."/>
            <person name="Savchenko A."/>
            <person name="Shiryaev A."/>
            <person name="Soop K."/>
            <person name="Spirin V."/>
            <person name="Szebenyi C."/>
            <person name="Tomsovsky M."/>
            <person name="Tulloss R.E."/>
            <person name="Uehling J."/>
            <person name="Grigoriev I.V."/>
            <person name="Vagvolgyi C."/>
            <person name="Papp T."/>
            <person name="Martin F.M."/>
            <person name="Miettinen O."/>
            <person name="Hibbett D.S."/>
            <person name="Nagy L.G."/>
        </authorList>
    </citation>
    <scope>NUCLEOTIDE SEQUENCE [LARGE SCALE GENOMIC DNA]</scope>
    <source>
        <strain evidence="1 2">CBS 309.79</strain>
    </source>
</reference>
<evidence type="ECO:0000313" key="2">
    <source>
        <dbReference type="Proteomes" id="UP000305067"/>
    </source>
</evidence>
<organism evidence="1 2">
    <name type="scientific">Pterulicium gracile</name>
    <dbReference type="NCBI Taxonomy" id="1884261"/>
    <lineage>
        <taxon>Eukaryota</taxon>
        <taxon>Fungi</taxon>
        <taxon>Dikarya</taxon>
        <taxon>Basidiomycota</taxon>
        <taxon>Agaricomycotina</taxon>
        <taxon>Agaricomycetes</taxon>
        <taxon>Agaricomycetidae</taxon>
        <taxon>Agaricales</taxon>
        <taxon>Pleurotineae</taxon>
        <taxon>Pterulaceae</taxon>
        <taxon>Pterulicium</taxon>
    </lineage>
</organism>
<dbReference type="AlphaFoldDB" id="A0A5C3QNZ9"/>
<dbReference type="EMBL" id="ML178823">
    <property type="protein sequence ID" value="TFL02019.1"/>
    <property type="molecule type" value="Genomic_DNA"/>
</dbReference>
<protein>
    <submittedName>
        <fullName evidence="1">Uncharacterized protein</fullName>
    </submittedName>
</protein>
<proteinExistence type="predicted"/>
<accession>A0A5C3QNZ9</accession>